<proteinExistence type="predicted"/>
<dbReference type="Proteomes" id="UP000584867">
    <property type="component" value="Unassembled WGS sequence"/>
</dbReference>
<accession>A0A7W7ZQJ1</accession>
<dbReference type="RefSeq" id="WP_184254568.1">
    <property type="nucleotide sequence ID" value="NZ_JACHIO010000006.1"/>
</dbReference>
<gene>
    <name evidence="1" type="ORF">HDF15_001758</name>
</gene>
<protein>
    <submittedName>
        <fullName evidence="1">Uncharacterized protein</fullName>
    </submittedName>
</protein>
<dbReference type="AlphaFoldDB" id="A0A7W7ZQJ1"/>
<evidence type="ECO:0000313" key="1">
    <source>
        <dbReference type="EMBL" id="MBB5063416.1"/>
    </source>
</evidence>
<organism evidence="1 2">
    <name type="scientific">Granulicella mallensis</name>
    <dbReference type="NCBI Taxonomy" id="940614"/>
    <lineage>
        <taxon>Bacteria</taxon>
        <taxon>Pseudomonadati</taxon>
        <taxon>Acidobacteriota</taxon>
        <taxon>Terriglobia</taxon>
        <taxon>Terriglobales</taxon>
        <taxon>Acidobacteriaceae</taxon>
        <taxon>Granulicella</taxon>
    </lineage>
</organism>
<reference evidence="1 2" key="1">
    <citation type="submission" date="2020-08" db="EMBL/GenBank/DDBJ databases">
        <title>Genomic Encyclopedia of Type Strains, Phase IV (KMG-V): Genome sequencing to study the core and pangenomes of soil and plant-associated prokaryotes.</title>
        <authorList>
            <person name="Whitman W."/>
        </authorList>
    </citation>
    <scope>NUCLEOTIDE SEQUENCE [LARGE SCALE GENOMIC DNA]</scope>
    <source>
        <strain evidence="1 2">X5P3</strain>
    </source>
</reference>
<sequence>MIISIFLRLENSIQPCSTVAKMTGNQIRWTLCFLCCNAEIGATHSEVIE</sequence>
<name>A0A7W7ZQJ1_9BACT</name>
<dbReference type="EMBL" id="JACHIO010000006">
    <property type="protein sequence ID" value="MBB5063416.1"/>
    <property type="molecule type" value="Genomic_DNA"/>
</dbReference>
<evidence type="ECO:0000313" key="2">
    <source>
        <dbReference type="Proteomes" id="UP000584867"/>
    </source>
</evidence>
<comment type="caution">
    <text evidence="1">The sequence shown here is derived from an EMBL/GenBank/DDBJ whole genome shotgun (WGS) entry which is preliminary data.</text>
</comment>